<dbReference type="GO" id="GO:0022625">
    <property type="term" value="C:cytosolic large ribosomal subunit"/>
    <property type="evidence" value="ECO:0007669"/>
    <property type="project" value="TreeGrafter"/>
</dbReference>
<keyword evidence="3 5" id="KW-0689">Ribosomal protein</keyword>
<comment type="caution">
    <text evidence="9">The sequence shown here is derived from an EMBL/GenBank/DDBJ whole genome shotgun (WGS) entry which is preliminary data.</text>
</comment>
<name>A0A2M7U4T1_9BACT</name>
<dbReference type="InterPro" id="IPR037121">
    <property type="entry name" value="Ribosomal_bL25_C"/>
</dbReference>
<reference evidence="10" key="1">
    <citation type="submission" date="2017-09" db="EMBL/GenBank/DDBJ databases">
        <title>Depth-based differentiation of microbial function through sediment-hosted aquifers and enrichment of novel symbionts in the deep terrestrial subsurface.</title>
        <authorList>
            <person name="Probst A.J."/>
            <person name="Ladd B."/>
            <person name="Jarett J.K."/>
            <person name="Geller-Mcgrath D.E."/>
            <person name="Sieber C.M.K."/>
            <person name="Emerson J.B."/>
            <person name="Anantharaman K."/>
            <person name="Thomas B.C."/>
            <person name="Malmstrom R."/>
            <person name="Stieglmeier M."/>
            <person name="Klingl A."/>
            <person name="Woyke T."/>
            <person name="Ryan C.M."/>
            <person name="Banfield J.F."/>
        </authorList>
    </citation>
    <scope>NUCLEOTIDE SEQUENCE [LARGE SCALE GENOMIC DNA]</scope>
</reference>
<dbReference type="PANTHER" id="PTHR33284">
    <property type="entry name" value="RIBOSOMAL PROTEIN L25/GLN-TRNA SYNTHETASE, ANTI-CODON-BINDING DOMAIN-CONTAINING PROTEIN"/>
    <property type="match status" value="1"/>
</dbReference>
<dbReference type="CDD" id="cd00495">
    <property type="entry name" value="Ribosomal_L25_TL5_CTC"/>
    <property type="match status" value="1"/>
</dbReference>
<evidence type="ECO:0000256" key="1">
    <source>
        <dbReference type="ARBA" id="ARBA00022730"/>
    </source>
</evidence>
<feature type="domain" description="Large ribosomal subunit protein bL25 L25" evidence="7">
    <location>
        <begin position="19"/>
        <end position="84"/>
    </location>
</feature>
<proteinExistence type="inferred from homology"/>
<dbReference type="SUPFAM" id="SSF50715">
    <property type="entry name" value="Ribosomal protein L25-like"/>
    <property type="match status" value="1"/>
</dbReference>
<evidence type="ECO:0000313" key="9">
    <source>
        <dbReference type="EMBL" id="PIZ65717.1"/>
    </source>
</evidence>
<evidence type="ECO:0000259" key="8">
    <source>
        <dbReference type="Pfam" id="PF14693"/>
    </source>
</evidence>
<dbReference type="InterPro" id="IPR001021">
    <property type="entry name" value="Ribosomal_bL25_long"/>
</dbReference>
<dbReference type="Gene3D" id="2.170.120.20">
    <property type="entry name" value="Ribosomal protein L25, beta domain"/>
    <property type="match status" value="1"/>
</dbReference>
<dbReference type="GO" id="GO:0006412">
    <property type="term" value="P:translation"/>
    <property type="evidence" value="ECO:0007669"/>
    <property type="project" value="UniProtKB-UniRule"/>
</dbReference>
<feature type="compositionally biased region" description="Acidic residues" evidence="6">
    <location>
        <begin position="178"/>
        <end position="189"/>
    </location>
</feature>
<evidence type="ECO:0000313" key="10">
    <source>
        <dbReference type="Proteomes" id="UP000230027"/>
    </source>
</evidence>
<dbReference type="InterPro" id="IPR020056">
    <property type="entry name" value="Rbsml_bL25/Gln-tRNA_synth_N"/>
</dbReference>
<dbReference type="AlphaFoldDB" id="A0A2M7U4T1"/>
<dbReference type="InterPro" id="IPR020930">
    <property type="entry name" value="Ribosomal_uL5_bac-type"/>
</dbReference>
<accession>A0A2M7U4T1</accession>
<dbReference type="PANTHER" id="PTHR33284:SF1">
    <property type="entry name" value="RIBOSOMAL PROTEIN L25_GLN-TRNA SYNTHETASE, ANTI-CODON-BINDING DOMAIN-CONTAINING PROTEIN"/>
    <property type="match status" value="1"/>
</dbReference>
<dbReference type="InterPro" id="IPR029751">
    <property type="entry name" value="Ribosomal_L25_dom"/>
</dbReference>
<dbReference type="InterPro" id="IPR020057">
    <property type="entry name" value="Ribosomal_bL25_b-dom"/>
</dbReference>
<gene>
    <name evidence="5" type="primary">rplY</name>
    <name evidence="5" type="synonym">ctc</name>
    <name evidence="9" type="ORF">COY14_01780</name>
</gene>
<evidence type="ECO:0000256" key="2">
    <source>
        <dbReference type="ARBA" id="ARBA00022884"/>
    </source>
</evidence>
<dbReference type="InterPro" id="IPR011035">
    <property type="entry name" value="Ribosomal_bL25/Gln-tRNA_synth"/>
</dbReference>
<evidence type="ECO:0000256" key="3">
    <source>
        <dbReference type="ARBA" id="ARBA00022980"/>
    </source>
</evidence>
<sequence>MTIILNTMIRTGAVDKLLMIPAVVYGPKQVNLSITVERKEFEKIFKEAGESSVITLKGLEKPLDVLIHDVAFNAVRSEVQHIDFYALEVGKELTTDVPLEFIGESTVEKIGGMINKILHEVEVTCLPANLPHNIEVDISTLTEIDDKILVSDLIIPKGVKIDTPVNEVVVIVAKEREEEPEEVAPEAESAEVAPEAEVSAEPEDK</sequence>
<dbReference type="NCBIfam" id="TIGR00731">
    <property type="entry name" value="bL25_bact_ctc"/>
    <property type="match status" value="1"/>
</dbReference>
<evidence type="ECO:0000256" key="5">
    <source>
        <dbReference type="HAMAP-Rule" id="MF_01334"/>
    </source>
</evidence>
<keyword evidence="2 5" id="KW-0694">RNA-binding</keyword>
<dbReference type="HAMAP" id="MF_01334">
    <property type="entry name" value="Ribosomal_bL25_CTC"/>
    <property type="match status" value="1"/>
</dbReference>
<protein>
    <recommendedName>
        <fullName evidence="5">Large ribosomal subunit protein bL25</fullName>
    </recommendedName>
    <alternativeName>
        <fullName evidence="5">General stress protein CTC</fullName>
    </alternativeName>
</protein>
<evidence type="ECO:0000259" key="7">
    <source>
        <dbReference type="Pfam" id="PF01386"/>
    </source>
</evidence>
<dbReference type="Pfam" id="PF01386">
    <property type="entry name" value="Ribosomal_L25p"/>
    <property type="match status" value="1"/>
</dbReference>
<evidence type="ECO:0000256" key="6">
    <source>
        <dbReference type="SAM" id="MobiDB-lite"/>
    </source>
</evidence>
<dbReference type="GO" id="GO:0003735">
    <property type="term" value="F:structural constituent of ribosome"/>
    <property type="evidence" value="ECO:0007669"/>
    <property type="project" value="InterPro"/>
</dbReference>
<dbReference type="GO" id="GO:0008097">
    <property type="term" value="F:5S rRNA binding"/>
    <property type="evidence" value="ECO:0007669"/>
    <property type="project" value="InterPro"/>
</dbReference>
<feature type="region of interest" description="Disordered" evidence="6">
    <location>
        <begin position="176"/>
        <end position="205"/>
    </location>
</feature>
<dbReference type="Pfam" id="PF14693">
    <property type="entry name" value="Ribosomal_TL5_C"/>
    <property type="match status" value="1"/>
</dbReference>
<dbReference type="Gene3D" id="2.40.240.10">
    <property type="entry name" value="Ribosomal Protein L25, Chain P"/>
    <property type="match status" value="1"/>
</dbReference>
<keyword evidence="4 5" id="KW-0687">Ribonucleoprotein</keyword>
<keyword evidence="1 5" id="KW-0699">rRNA-binding</keyword>
<comment type="function">
    <text evidence="5">This is one of the proteins that binds to the 5S RNA in the ribosome where it forms part of the central protuberance.</text>
</comment>
<feature type="domain" description="Large ribosomal subunit protein bL25 beta" evidence="8">
    <location>
        <begin position="93"/>
        <end position="175"/>
    </location>
</feature>
<evidence type="ECO:0000256" key="4">
    <source>
        <dbReference type="ARBA" id="ARBA00023274"/>
    </source>
</evidence>
<dbReference type="Proteomes" id="UP000230027">
    <property type="component" value="Unassembled WGS sequence"/>
</dbReference>
<dbReference type="EMBL" id="PFOD01000039">
    <property type="protein sequence ID" value="PIZ65717.1"/>
    <property type="molecule type" value="Genomic_DNA"/>
</dbReference>
<organism evidence="9 10">
    <name type="scientific">Candidatus Roizmanbacteria bacterium CG_4_10_14_0_2_um_filter_36_9</name>
    <dbReference type="NCBI Taxonomy" id="1974823"/>
    <lineage>
        <taxon>Bacteria</taxon>
        <taxon>Candidatus Roizmaniibacteriota</taxon>
    </lineage>
</organism>
<comment type="subunit">
    <text evidence="5">Part of the 50S ribosomal subunit; part of the 5S rRNA/L5/L18/L25 subcomplex. Contacts the 5S rRNA. Binds to the 5S rRNA independently of L5 and L18.</text>
</comment>
<comment type="similarity">
    <text evidence="5">Belongs to the bacterial ribosomal protein bL25 family. CTC subfamily.</text>
</comment>